<evidence type="ECO:0000313" key="1">
    <source>
        <dbReference type="EMBL" id="MET1490334.1"/>
    </source>
</evidence>
<sequence length="236" mass="25978">MKVISILGSKGGCGKTTLSHMLCYGLGLLGHRAAFVMTDIGREPPPQGKLPYVHADARNADAREKIISALKSREGWIGVVDGGANRPTVDLDVCRLSDLVLLPFRDSQEDLRVVCRDLERLPSALALPSQWPTNPWQYKASIRLLESFPEHLRHRVLAPVFAISASKLLLQDEPAERLPTSLNNACRAVARYFLAILEHGPEAIPAEQTALAAARRIERIVAAREEKNSRVGLHMA</sequence>
<accession>A0ABV2CQZ8</accession>
<dbReference type="EMBL" id="JBEWLZ010000005">
    <property type="protein sequence ID" value="MET1490334.1"/>
    <property type="molecule type" value="Genomic_DNA"/>
</dbReference>
<comment type="caution">
    <text evidence="1">The sequence shown here is derived from an EMBL/GenBank/DDBJ whole genome shotgun (WGS) entry which is preliminary data.</text>
</comment>
<evidence type="ECO:0008006" key="3">
    <source>
        <dbReference type="Google" id="ProtNLM"/>
    </source>
</evidence>
<name>A0ABV2CQZ8_9RHOO</name>
<dbReference type="Gene3D" id="3.40.50.300">
    <property type="entry name" value="P-loop containing nucleotide triphosphate hydrolases"/>
    <property type="match status" value="1"/>
</dbReference>
<dbReference type="SUPFAM" id="SSF52540">
    <property type="entry name" value="P-loop containing nucleoside triphosphate hydrolases"/>
    <property type="match status" value="1"/>
</dbReference>
<organism evidence="1 2">
    <name type="scientific">Uliginosibacterium paludis</name>
    <dbReference type="NCBI Taxonomy" id="1615952"/>
    <lineage>
        <taxon>Bacteria</taxon>
        <taxon>Pseudomonadati</taxon>
        <taxon>Pseudomonadota</taxon>
        <taxon>Betaproteobacteria</taxon>
        <taxon>Rhodocyclales</taxon>
        <taxon>Zoogloeaceae</taxon>
        <taxon>Uliginosibacterium</taxon>
    </lineage>
</organism>
<evidence type="ECO:0000313" key="2">
    <source>
        <dbReference type="Proteomes" id="UP001548590"/>
    </source>
</evidence>
<dbReference type="RefSeq" id="WP_345928602.1">
    <property type="nucleotide sequence ID" value="NZ_JBDIVF010000006.1"/>
</dbReference>
<dbReference type="InterPro" id="IPR027417">
    <property type="entry name" value="P-loop_NTPase"/>
</dbReference>
<dbReference type="Proteomes" id="UP001548590">
    <property type="component" value="Unassembled WGS sequence"/>
</dbReference>
<protein>
    <recommendedName>
        <fullName evidence="3">CobQ/CobB/MinD/ParA nucleotide binding domain-containing protein</fullName>
    </recommendedName>
</protein>
<keyword evidence="2" id="KW-1185">Reference proteome</keyword>
<gene>
    <name evidence="1" type="ORF">ABVT11_10895</name>
</gene>
<proteinExistence type="predicted"/>
<reference evidence="1 2" key="1">
    <citation type="submission" date="2024-07" db="EMBL/GenBank/DDBJ databases">
        <title>Uliginosibacterium paludis KCTC:42655.</title>
        <authorList>
            <person name="Kim M.K."/>
        </authorList>
    </citation>
    <scope>NUCLEOTIDE SEQUENCE [LARGE SCALE GENOMIC DNA]</scope>
    <source>
        <strain evidence="1 2">KCTC 42655</strain>
    </source>
</reference>